<comment type="subcellular location">
    <subcellularLocation>
        <location evidence="1">Nucleus</location>
    </subcellularLocation>
</comment>
<dbReference type="InterPro" id="IPR009060">
    <property type="entry name" value="UBA-like_sf"/>
</dbReference>
<feature type="domain" description="TAP-C" evidence="10">
    <location>
        <begin position="455"/>
        <end position="510"/>
    </location>
</feature>
<feature type="compositionally biased region" description="Polar residues" evidence="8">
    <location>
        <begin position="1323"/>
        <end position="1334"/>
    </location>
</feature>
<dbReference type="PROSITE" id="PS50177">
    <property type="entry name" value="NTF2_DOMAIN"/>
    <property type="match status" value="2"/>
</dbReference>
<dbReference type="InterPro" id="IPR030217">
    <property type="entry name" value="NXF_fam"/>
</dbReference>
<dbReference type="InterPro" id="IPR012677">
    <property type="entry name" value="Nucleotide-bd_a/b_plait_sf"/>
</dbReference>
<feature type="domain" description="TAP-C" evidence="10">
    <location>
        <begin position="1104"/>
        <end position="1159"/>
    </location>
</feature>
<evidence type="ECO:0000259" key="9">
    <source>
        <dbReference type="PROSITE" id="PS50177"/>
    </source>
</evidence>
<keyword evidence="7" id="KW-0539">Nucleus</keyword>
<dbReference type="InterPro" id="IPR035979">
    <property type="entry name" value="RBD_domain_sf"/>
</dbReference>
<dbReference type="Pfam" id="PF24048">
    <property type="entry name" value="LRR_NXF1-5"/>
    <property type="match status" value="2"/>
</dbReference>
<dbReference type="SUPFAM" id="SSF54427">
    <property type="entry name" value="NTF2-like"/>
    <property type="match status" value="2"/>
</dbReference>
<dbReference type="Gene3D" id="3.30.70.330">
    <property type="match status" value="1"/>
</dbReference>
<dbReference type="PROSITE" id="PS51281">
    <property type="entry name" value="TAP_C"/>
    <property type="match status" value="2"/>
</dbReference>
<dbReference type="GO" id="GO:0016973">
    <property type="term" value="P:poly(A)+ mRNA export from nucleus"/>
    <property type="evidence" value="ECO:0007669"/>
    <property type="project" value="TreeGrafter"/>
</dbReference>
<comment type="caution">
    <text evidence="11">The sequence shown here is derived from an EMBL/GenBank/DDBJ whole genome shotgun (WGS) entry which is preliminary data.</text>
</comment>
<dbReference type="PANTHER" id="PTHR10662:SF22">
    <property type="entry name" value="NUCLEAR RNA EXPORT FACTOR 1"/>
    <property type="match status" value="1"/>
</dbReference>
<gene>
    <name evidence="11" type="ORF">RN001_003026</name>
</gene>
<comment type="similarity">
    <text evidence="2">Belongs to the NXF family.</text>
</comment>
<dbReference type="InterPro" id="IPR057125">
    <property type="entry name" value="NXF1/2/3/5-like_LRR"/>
</dbReference>
<name>A0AAN7SSY3_9COLE</name>
<dbReference type="Pfam" id="PF22602">
    <property type="entry name" value="NXF_NTF2"/>
    <property type="match status" value="2"/>
</dbReference>
<dbReference type="PROSITE" id="PS51450">
    <property type="entry name" value="LRR"/>
    <property type="match status" value="2"/>
</dbReference>
<dbReference type="PANTHER" id="PTHR10662">
    <property type="entry name" value="NUCLEAR RNA EXPORT FACTOR"/>
    <property type="match status" value="1"/>
</dbReference>
<dbReference type="GO" id="GO:0003723">
    <property type="term" value="F:RNA binding"/>
    <property type="evidence" value="ECO:0007669"/>
    <property type="project" value="TreeGrafter"/>
</dbReference>
<dbReference type="SMART" id="SM00804">
    <property type="entry name" value="TAP_C"/>
    <property type="match status" value="2"/>
</dbReference>
<feature type="domain" description="NTF2" evidence="9">
    <location>
        <begin position="271"/>
        <end position="415"/>
    </location>
</feature>
<feature type="region of interest" description="Disordered" evidence="8">
    <location>
        <begin position="1323"/>
        <end position="1354"/>
    </location>
</feature>
<evidence type="ECO:0000256" key="8">
    <source>
        <dbReference type="SAM" id="MobiDB-lite"/>
    </source>
</evidence>
<dbReference type="InterPro" id="IPR032675">
    <property type="entry name" value="LRR_dom_sf"/>
</dbReference>
<keyword evidence="3" id="KW-0813">Transport</keyword>
<evidence type="ECO:0000256" key="5">
    <source>
        <dbReference type="ARBA" id="ARBA00022737"/>
    </source>
</evidence>
<protein>
    <submittedName>
        <fullName evidence="11">Uncharacterized protein</fullName>
    </submittedName>
</protein>
<keyword evidence="4" id="KW-0433">Leucine-rich repeat</keyword>
<feature type="compositionally biased region" description="Basic and acidic residues" evidence="8">
    <location>
        <begin position="1335"/>
        <end position="1348"/>
    </location>
</feature>
<evidence type="ECO:0000256" key="7">
    <source>
        <dbReference type="ARBA" id="ARBA00023242"/>
    </source>
</evidence>
<dbReference type="SUPFAM" id="SSF46934">
    <property type="entry name" value="UBA-like"/>
    <property type="match status" value="2"/>
</dbReference>
<dbReference type="Gene3D" id="3.10.450.50">
    <property type="match status" value="2"/>
</dbReference>
<dbReference type="SUPFAM" id="SSF54928">
    <property type="entry name" value="RNA-binding domain, RBD"/>
    <property type="match status" value="1"/>
</dbReference>
<dbReference type="GO" id="GO:0005634">
    <property type="term" value="C:nucleus"/>
    <property type="evidence" value="ECO:0007669"/>
    <property type="project" value="UniProtKB-SubCell"/>
</dbReference>
<dbReference type="InterPro" id="IPR018222">
    <property type="entry name" value="Nuclear_transport_factor_2_euk"/>
</dbReference>
<dbReference type="InterPro" id="IPR001611">
    <property type="entry name" value="Leu-rich_rpt"/>
</dbReference>
<evidence type="ECO:0000256" key="2">
    <source>
        <dbReference type="ARBA" id="ARBA00009285"/>
    </source>
</evidence>
<dbReference type="InterPro" id="IPR002075">
    <property type="entry name" value="NTF2_dom"/>
</dbReference>
<evidence type="ECO:0000313" key="12">
    <source>
        <dbReference type="Proteomes" id="UP001353858"/>
    </source>
</evidence>
<feature type="domain" description="NTF2" evidence="9">
    <location>
        <begin position="918"/>
        <end position="1072"/>
    </location>
</feature>
<dbReference type="Pfam" id="PF03943">
    <property type="entry name" value="TAP_C"/>
    <property type="match status" value="2"/>
</dbReference>
<dbReference type="CDD" id="cd14342">
    <property type="entry name" value="UBA_TAP-C"/>
    <property type="match status" value="1"/>
</dbReference>
<dbReference type="EMBL" id="JARPUR010000001">
    <property type="protein sequence ID" value="KAK4886755.1"/>
    <property type="molecule type" value="Genomic_DNA"/>
</dbReference>
<dbReference type="Gene3D" id="1.10.8.10">
    <property type="entry name" value="DNA helicase RuvA subunit, C-terminal domain"/>
    <property type="match status" value="2"/>
</dbReference>
<evidence type="ECO:0000256" key="3">
    <source>
        <dbReference type="ARBA" id="ARBA00022448"/>
    </source>
</evidence>
<keyword evidence="5" id="KW-0677">Repeat</keyword>
<keyword evidence="6" id="KW-0509">mRNA transport</keyword>
<evidence type="ECO:0000256" key="1">
    <source>
        <dbReference type="ARBA" id="ARBA00004123"/>
    </source>
</evidence>
<evidence type="ECO:0000256" key="6">
    <source>
        <dbReference type="ARBA" id="ARBA00022816"/>
    </source>
</evidence>
<dbReference type="SUPFAM" id="SSF52058">
    <property type="entry name" value="L domain-like"/>
    <property type="match status" value="2"/>
</dbReference>
<keyword evidence="12" id="KW-1185">Reference proteome</keyword>
<accession>A0AAN7SSY3</accession>
<dbReference type="Proteomes" id="UP001353858">
    <property type="component" value="Unassembled WGS sequence"/>
</dbReference>
<organism evidence="11 12">
    <name type="scientific">Aquatica leii</name>
    <dbReference type="NCBI Taxonomy" id="1421715"/>
    <lineage>
        <taxon>Eukaryota</taxon>
        <taxon>Metazoa</taxon>
        <taxon>Ecdysozoa</taxon>
        <taxon>Arthropoda</taxon>
        <taxon>Hexapoda</taxon>
        <taxon>Insecta</taxon>
        <taxon>Pterygota</taxon>
        <taxon>Neoptera</taxon>
        <taxon>Endopterygota</taxon>
        <taxon>Coleoptera</taxon>
        <taxon>Polyphaga</taxon>
        <taxon>Elateriformia</taxon>
        <taxon>Elateroidea</taxon>
        <taxon>Lampyridae</taxon>
        <taxon>Luciolinae</taxon>
        <taxon>Aquatica</taxon>
    </lineage>
</organism>
<dbReference type="Gene3D" id="3.80.10.10">
    <property type="entry name" value="Ribonuclease Inhibitor"/>
    <property type="match status" value="2"/>
</dbReference>
<sequence length="1354" mass="155549">MSEKELIFWSILYKAYINDPSLWHKVTVFDSKLRRNSLLGILLKYLHPLDFIPVCFYNNEGNSYFFLRNCSKAVNKLCTELAVPNPVDKNQPFKLMIVLGYCNTSNTVVKVEENIEKVIQKRYNAGAKCLSLDNFHEDQGLTEFCVLSQPVILNYVLFLSRKFDVRHLSLKNNNIYCLNRVPEFGNMKTLDVLDLRKNLIDDLSELNIIQNLKVSSLFLDDNPLCEGYTNIEYTSVIQQKFPSLILLDGIFFNKRIEKIRNFLCNNSGYQLVDQFLEHYFTLYDSSIRSVLEGLYDPNAVFSFSSSYKTSTLGDPLSIIPNFFDLRTADKCVIIGAVHIIEVLMKFPKSKHDPYSFTVDLVYYTDETAVLTIMGRLKQLAHIFLGPQGILHFARTFVLTKKAYNEYKITNDILVITNPTTIELEKPFQCARSKNGKALQLQKFFKSANIVAQNKSDKDLMVVTFGKITTVNLCFSIKFLKLHNYNLQNTLKYFLQMYELDEIPPEAFIEDAELAHIKEELRAITLQMTTFNKEFLFLKRFIESFVMATKREFEVLKKILKELPLTAATGSTTTSNMSKREELKEVVDLLPLTTLKDLKSFEQFLIEENNSKLFRLYLFYVRRQIKMNGKNASKIQMSNNAIVLNEANVGFGILMKEQKLLVNPNYWHKVLVQNCVNLSRDFVLKTILDYVHPLDFIPVCYTVEHKTATFFARNCKLAIEKLCSQNLVVPNNLNVGQPFKLTIILAYCTTSELTVNVQENIAAVLTKKYNIITKTLNLDSFHKDPDLTEFCLLSQPKILYFVLYLSKQFHIQTLRLTNNDIHLLSPIESIWGMKSLTTLDLRNNMIEKMSELNILKSMQITELYLDGNPLCNLHNDYTYVQAVKEVCPKIEKLDGVLLGQNGFLAYRRNYLCNRDGQDLVDQFLQHFFTLYDSSDRSILSGLYHNEAMFSLTCAYLVGQTTTATSNLGIYKSMHHNIKVMSNLANSDRFLMRGPSNICEMLCKLPPTEHDPYNFTIDLMQYSDSTAVLTVTGVFRECTETLLDPERIIGFTRTFVLCQCPNNEYKIINEQLHVSNATTIQQKKAFKIVKISKQLSASMNKAISAQEKKEMANVFKLITTLNLEWSKKCLEECEYDLKKSLLLFVDLYKLDKIPEVGFSTDSTNNHYKFKMSLPQELFGLLRGVQVIAEAGFKIQKKAFEEAFQNYTVKSLVHYALNATENSNTIINQKSEDIIKSINEVGENLNIVAEGINQFISHSLSTAFKDARTIKPPDDDSESDQKLLKKVDQEIVLTPGDKDLLKKLDVEHMKKQKASPVAAAVNLHLTTKTDYTKPNQSKQEEPKDDNFDDSKTKKKKK</sequence>
<proteinExistence type="inferred from homology"/>
<dbReference type="InterPro" id="IPR005637">
    <property type="entry name" value="TAP_C_dom"/>
</dbReference>
<evidence type="ECO:0000313" key="11">
    <source>
        <dbReference type="EMBL" id="KAK4886755.1"/>
    </source>
</evidence>
<dbReference type="InterPro" id="IPR032710">
    <property type="entry name" value="NTF2-like_dom_sf"/>
</dbReference>
<evidence type="ECO:0000256" key="4">
    <source>
        <dbReference type="ARBA" id="ARBA00022614"/>
    </source>
</evidence>
<evidence type="ECO:0000259" key="10">
    <source>
        <dbReference type="PROSITE" id="PS51281"/>
    </source>
</evidence>
<reference evidence="12" key="1">
    <citation type="submission" date="2023-01" db="EMBL/GenBank/DDBJ databases">
        <title>Key to firefly adult light organ development and bioluminescence: homeobox transcription factors regulate luciferase expression and transportation to peroxisome.</title>
        <authorList>
            <person name="Fu X."/>
        </authorList>
    </citation>
    <scope>NUCLEOTIDE SEQUENCE [LARGE SCALE GENOMIC DNA]</scope>
</reference>